<dbReference type="HOGENOM" id="CLU_845917_0_0_1"/>
<dbReference type="GeneID" id="7844988"/>
<proteinExistence type="predicted"/>
<evidence type="ECO:0000313" key="3">
    <source>
        <dbReference type="Proteomes" id="UP000009168"/>
    </source>
</evidence>
<organism evidence="2 3">
    <name type="scientific">Tetrahymena thermophila (strain SB210)</name>
    <dbReference type="NCBI Taxonomy" id="312017"/>
    <lineage>
        <taxon>Eukaryota</taxon>
        <taxon>Sar</taxon>
        <taxon>Alveolata</taxon>
        <taxon>Ciliophora</taxon>
        <taxon>Intramacronucleata</taxon>
        <taxon>Oligohymenophorea</taxon>
        <taxon>Hymenostomatida</taxon>
        <taxon>Tetrahymenina</taxon>
        <taxon>Tetrahymenidae</taxon>
        <taxon>Tetrahymena</taxon>
    </lineage>
</organism>
<keyword evidence="3" id="KW-1185">Reference proteome</keyword>
<keyword evidence="1 2" id="KW-0812">Transmembrane</keyword>
<dbReference type="KEGG" id="tet:TTHERM_00047020"/>
<evidence type="ECO:0000313" key="2">
    <source>
        <dbReference type="EMBL" id="EAR94358.1"/>
    </source>
</evidence>
<dbReference type="InParanoid" id="Q23DI9"/>
<evidence type="ECO:0000256" key="1">
    <source>
        <dbReference type="SAM" id="Phobius"/>
    </source>
</evidence>
<keyword evidence="1" id="KW-0472">Membrane</keyword>
<dbReference type="AlphaFoldDB" id="Q23DI9"/>
<reference evidence="3" key="1">
    <citation type="journal article" date="2006" name="PLoS Biol.">
        <title>Macronuclear genome sequence of the ciliate Tetrahymena thermophila, a model eukaryote.</title>
        <authorList>
            <person name="Eisen J.A."/>
            <person name="Coyne R.S."/>
            <person name="Wu M."/>
            <person name="Wu D."/>
            <person name="Thiagarajan M."/>
            <person name="Wortman J.R."/>
            <person name="Badger J.H."/>
            <person name="Ren Q."/>
            <person name="Amedeo P."/>
            <person name="Jones K.M."/>
            <person name="Tallon L.J."/>
            <person name="Delcher A.L."/>
            <person name="Salzberg S.L."/>
            <person name="Silva J.C."/>
            <person name="Haas B.J."/>
            <person name="Majoros W.H."/>
            <person name="Farzad M."/>
            <person name="Carlton J.M."/>
            <person name="Smith R.K. Jr."/>
            <person name="Garg J."/>
            <person name="Pearlman R.E."/>
            <person name="Karrer K.M."/>
            <person name="Sun L."/>
            <person name="Manning G."/>
            <person name="Elde N.C."/>
            <person name="Turkewitz A.P."/>
            <person name="Asai D.J."/>
            <person name="Wilkes D.E."/>
            <person name="Wang Y."/>
            <person name="Cai H."/>
            <person name="Collins K."/>
            <person name="Stewart B.A."/>
            <person name="Lee S.R."/>
            <person name="Wilamowska K."/>
            <person name="Weinberg Z."/>
            <person name="Ruzzo W.L."/>
            <person name="Wloga D."/>
            <person name="Gaertig J."/>
            <person name="Frankel J."/>
            <person name="Tsao C.-C."/>
            <person name="Gorovsky M.A."/>
            <person name="Keeling P.J."/>
            <person name="Waller R.F."/>
            <person name="Patron N.J."/>
            <person name="Cherry J.M."/>
            <person name="Stover N.A."/>
            <person name="Krieger C.J."/>
            <person name="del Toro C."/>
            <person name="Ryder H.F."/>
            <person name="Williamson S.C."/>
            <person name="Barbeau R.A."/>
            <person name="Hamilton E.P."/>
            <person name="Orias E."/>
        </authorList>
    </citation>
    <scope>NUCLEOTIDE SEQUENCE [LARGE SCALE GENOMIC DNA]</scope>
    <source>
        <strain evidence="3">SB210</strain>
    </source>
</reference>
<sequence>MNLKWNLLFFSLIIEHFILVNCTVRKKHYQSHSIVSEYSIPKSLTTNPIIEQNYNPEESMCIWKDDLDNIYNLSLLQKSDSYWHVDIRTTEQQNFKISLIFNFCNNFPYIACSENQANTKQSNTHYGAYQQITFQNVQSLDQCSAFGQYDKSLVELIDYYQVGQGIKIVYRGGDICTSSENHMDQEKEKSITFLIYCSSEKDKEENFTSLPIDGISVTSCNPVLQIKHPGGCYQGQILKQKHKINHPIFLFFLTLIIFIFILTIIIITIFNCVENNVKGFMAIPFYQDFKMFIQRYSNQTNCRMSDSFASSLDNQYVSTDKNLFAYKPV</sequence>
<protein>
    <submittedName>
        <fullName evidence="2">Transmembrane protein, putative</fullName>
    </submittedName>
</protein>
<feature type="transmembrane region" description="Helical" evidence="1">
    <location>
        <begin position="6"/>
        <end position="24"/>
    </location>
</feature>
<dbReference type="RefSeq" id="XP_001014697.1">
    <property type="nucleotide sequence ID" value="XM_001014697.1"/>
</dbReference>
<dbReference type="Gene3D" id="2.70.130.10">
    <property type="entry name" value="Mannose-6-phosphate receptor binding domain"/>
    <property type="match status" value="1"/>
</dbReference>
<accession>Q23DI9</accession>
<keyword evidence="1" id="KW-1133">Transmembrane helix</keyword>
<dbReference type="eggNOG" id="ENOG502SYEM">
    <property type="taxonomic scope" value="Eukaryota"/>
</dbReference>
<dbReference type="SUPFAM" id="SSF50911">
    <property type="entry name" value="Mannose 6-phosphate receptor domain"/>
    <property type="match status" value="1"/>
</dbReference>
<feature type="transmembrane region" description="Helical" evidence="1">
    <location>
        <begin position="248"/>
        <end position="270"/>
    </location>
</feature>
<dbReference type="EMBL" id="GG662712">
    <property type="protein sequence ID" value="EAR94358.1"/>
    <property type="molecule type" value="Genomic_DNA"/>
</dbReference>
<dbReference type="InterPro" id="IPR009011">
    <property type="entry name" value="Man6P_isomerase_rcpt-bd_dom_sf"/>
</dbReference>
<gene>
    <name evidence="2" type="ORF">TTHERM_00047020</name>
</gene>
<name>Q23DI9_TETTS</name>
<dbReference type="Proteomes" id="UP000009168">
    <property type="component" value="Unassembled WGS sequence"/>
</dbReference>